<dbReference type="InterPro" id="IPR041664">
    <property type="entry name" value="AAA_16"/>
</dbReference>
<accession>A0A1H5MAK2</accession>
<dbReference type="InterPro" id="IPR016032">
    <property type="entry name" value="Sig_transdc_resp-reg_C-effctor"/>
</dbReference>
<dbReference type="GO" id="GO:0003677">
    <property type="term" value="F:DNA binding"/>
    <property type="evidence" value="ECO:0007669"/>
    <property type="project" value="InterPro"/>
</dbReference>
<feature type="domain" description="HTH luxR-type" evidence="1">
    <location>
        <begin position="733"/>
        <end position="798"/>
    </location>
</feature>
<dbReference type="GO" id="GO:0006355">
    <property type="term" value="P:regulation of DNA-templated transcription"/>
    <property type="evidence" value="ECO:0007669"/>
    <property type="project" value="InterPro"/>
</dbReference>
<dbReference type="PANTHER" id="PTHR47691:SF3">
    <property type="entry name" value="HTH-TYPE TRANSCRIPTIONAL REGULATOR RV0890C-RELATED"/>
    <property type="match status" value="1"/>
</dbReference>
<dbReference type="AlphaFoldDB" id="A0A1H5MAK2"/>
<dbReference type="Proteomes" id="UP000183407">
    <property type="component" value="Unassembled WGS sequence"/>
</dbReference>
<dbReference type="InterPro" id="IPR011990">
    <property type="entry name" value="TPR-like_helical_dom_sf"/>
</dbReference>
<evidence type="ECO:0000313" key="3">
    <source>
        <dbReference type="Proteomes" id="UP000183407"/>
    </source>
</evidence>
<dbReference type="SUPFAM" id="SSF52540">
    <property type="entry name" value="P-loop containing nucleoside triphosphate hydrolases"/>
    <property type="match status" value="1"/>
</dbReference>
<organism evidence="2 3">
    <name type="scientific">Rhodococcus jostii</name>
    <dbReference type="NCBI Taxonomy" id="132919"/>
    <lineage>
        <taxon>Bacteria</taxon>
        <taxon>Bacillati</taxon>
        <taxon>Actinomycetota</taxon>
        <taxon>Actinomycetes</taxon>
        <taxon>Mycobacteriales</taxon>
        <taxon>Nocardiaceae</taxon>
        <taxon>Rhodococcus</taxon>
    </lineage>
</organism>
<dbReference type="OrthoDB" id="136365at2"/>
<sequence>MEAPPPRPALVGRTEDVAAICALFGDPAVGMLTVVGQAGVGKTAVVAAVAERLTVSGIDVSRVDLSECAAGRDGLAMIAAACARPSASESARVVVVDSLERIGTEVRALGAIAAAHPDVALLATSRAVTGLSREYRYRLDPLPCPPLEDQVPADGGRGPALQLFLDHARRVAFETDLESNTPTVAAACRRLDGSPLALLIAANQLGTVTLEGLRGRLESGGSPSMRGPSDLPDRHHTLARTLADSVTLLAPDDAALIPVLALFDGVVEPAAVVEVLTEAAEIEGACGDTFTPDTVVEHLGELVHHTLLHPVHDRSSGSSIAFAMTHIVRDYGRHLLHADPRQSGLRAAHAEYFRRRVVEGADLVGSDADTWLSRTDGDFADIRSALRFYLGIRDARALAVAAGMRNYWLARGLLQEGVEWLTDSIATASDHRTVAMVRALEARAVLTGAASSYASVLEDLSECVDRWEELGEPVARARTMVDLAAAQFEVNGFELARPLFEEAITTLDDARDLWWAAHARSLFGASAATTGNHRDLARTNLDRAVEGFRNIGDSSYTNVPLQQLGRFLHEDGHDIQAVALLTEGLRLARGAGDAWNTSVFLNLLADIALARGNSPAAASNYLDSLALAAEIGAKPRFIWCLEGLAVSLNDLGESSYAARLVGLALSIRSTLNLHGWVEFPARAIDVTAIPTGSSSNLAVLHAQGFGMTVGDVLAYAPQFVGANSRSGARRGRRGRFPDGLTVREVQVLRLIAGGSTSRAIATELVISIETVGRHISNLYRKIGASGRAEATAYAIRSGLMED</sequence>
<dbReference type="Gene3D" id="1.10.10.10">
    <property type="entry name" value="Winged helix-like DNA-binding domain superfamily/Winged helix DNA-binding domain"/>
    <property type="match status" value="1"/>
</dbReference>
<dbReference type="CDD" id="cd06170">
    <property type="entry name" value="LuxR_C_like"/>
    <property type="match status" value="1"/>
</dbReference>
<dbReference type="PRINTS" id="PR00038">
    <property type="entry name" value="HTHLUXR"/>
</dbReference>
<proteinExistence type="predicted"/>
<dbReference type="InterPro" id="IPR036388">
    <property type="entry name" value="WH-like_DNA-bd_sf"/>
</dbReference>
<dbReference type="Pfam" id="PF13191">
    <property type="entry name" value="AAA_16"/>
    <property type="match status" value="1"/>
</dbReference>
<dbReference type="Gene3D" id="3.40.50.300">
    <property type="entry name" value="P-loop containing nucleotide triphosphate hydrolases"/>
    <property type="match status" value="1"/>
</dbReference>
<gene>
    <name evidence="2" type="ORF">SAMN04490220_8757</name>
</gene>
<dbReference type="EMBL" id="FNTL01000005">
    <property type="protein sequence ID" value="SEE85701.1"/>
    <property type="molecule type" value="Genomic_DNA"/>
</dbReference>
<dbReference type="InterPro" id="IPR027417">
    <property type="entry name" value="P-loop_NTPase"/>
</dbReference>
<dbReference type="PROSITE" id="PS50043">
    <property type="entry name" value="HTH_LUXR_2"/>
    <property type="match status" value="1"/>
</dbReference>
<dbReference type="SMART" id="SM00421">
    <property type="entry name" value="HTH_LUXR"/>
    <property type="match status" value="1"/>
</dbReference>
<dbReference type="InterPro" id="IPR000792">
    <property type="entry name" value="Tscrpt_reg_LuxR_C"/>
</dbReference>
<dbReference type="PROSITE" id="PS00622">
    <property type="entry name" value="HTH_LUXR_1"/>
    <property type="match status" value="1"/>
</dbReference>
<name>A0A1H5MAK2_RHOJO</name>
<dbReference type="Pfam" id="PF00196">
    <property type="entry name" value="GerE"/>
    <property type="match status" value="1"/>
</dbReference>
<evidence type="ECO:0000313" key="2">
    <source>
        <dbReference type="EMBL" id="SEE85701.1"/>
    </source>
</evidence>
<dbReference type="SUPFAM" id="SSF46894">
    <property type="entry name" value="C-terminal effector domain of the bipartite response regulators"/>
    <property type="match status" value="1"/>
</dbReference>
<dbReference type="PANTHER" id="PTHR47691">
    <property type="entry name" value="REGULATOR-RELATED"/>
    <property type="match status" value="1"/>
</dbReference>
<evidence type="ECO:0000259" key="1">
    <source>
        <dbReference type="PROSITE" id="PS50043"/>
    </source>
</evidence>
<reference evidence="3" key="1">
    <citation type="submission" date="2016-10" db="EMBL/GenBank/DDBJ databases">
        <authorList>
            <person name="Varghese N."/>
        </authorList>
    </citation>
    <scope>NUCLEOTIDE SEQUENCE [LARGE SCALE GENOMIC DNA]</scope>
    <source>
        <strain evidence="3">DSM 44719</strain>
    </source>
</reference>
<dbReference type="Gene3D" id="1.25.40.10">
    <property type="entry name" value="Tetratricopeptide repeat domain"/>
    <property type="match status" value="1"/>
</dbReference>
<protein>
    <submittedName>
        <fullName evidence="2">AAA ATPase domain-containing protein</fullName>
    </submittedName>
</protein>
<dbReference type="SUPFAM" id="SSF48452">
    <property type="entry name" value="TPR-like"/>
    <property type="match status" value="1"/>
</dbReference>
<dbReference type="RefSeq" id="WP_083400811.1">
    <property type="nucleotide sequence ID" value="NZ_FNTL01000005.1"/>
</dbReference>